<dbReference type="Proteomes" id="UP000663881">
    <property type="component" value="Unassembled WGS sequence"/>
</dbReference>
<evidence type="ECO:0000313" key="2">
    <source>
        <dbReference type="EMBL" id="CAF3884466.1"/>
    </source>
</evidence>
<evidence type="ECO:0000313" key="3">
    <source>
        <dbReference type="Proteomes" id="UP000663881"/>
    </source>
</evidence>
<dbReference type="InterPro" id="IPR015943">
    <property type="entry name" value="WD40/YVTN_repeat-like_dom_sf"/>
</dbReference>
<feature type="signal peptide" evidence="1">
    <location>
        <begin position="1"/>
        <end position="17"/>
    </location>
</feature>
<dbReference type="Gene3D" id="2.130.10.10">
    <property type="entry name" value="YVTN repeat-like/Quinoprotein amine dehydrogenase"/>
    <property type="match status" value="1"/>
</dbReference>
<keyword evidence="1" id="KW-0732">Signal</keyword>
<accession>A0A819GJG3</accession>
<proteinExistence type="predicted"/>
<protein>
    <submittedName>
        <fullName evidence="2">Uncharacterized protein</fullName>
    </submittedName>
</protein>
<evidence type="ECO:0000256" key="1">
    <source>
        <dbReference type="SAM" id="SignalP"/>
    </source>
</evidence>
<dbReference type="EMBL" id="CAJOAY010001770">
    <property type="protein sequence ID" value="CAF3884466.1"/>
    <property type="molecule type" value="Genomic_DNA"/>
</dbReference>
<comment type="caution">
    <text evidence="2">The sequence shown here is derived from an EMBL/GenBank/DDBJ whole genome shotgun (WGS) entry which is preliminary data.</text>
</comment>
<organism evidence="2 3">
    <name type="scientific">Adineta steineri</name>
    <dbReference type="NCBI Taxonomy" id="433720"/>
    <lineage>
        <taxon>Eukaryota</taxon>
        <taxon>Metazoa</taxon>
        <taxon>Spiralia</taxon>
        <taxon>Gnathifera</taxon>
        <taxon>Rotifera</taxon>
        <taxon>Eurotatoria</taxon>
        <taxon>Bdelloidea</taxon>
        <taxon>Adinetida</taxon>
        <taxon>Adinetidae</taxon>
        <taxon>Adineta</taxon>
    </lineage>
</organism>
<gene>
    <name evidence="2" type="ORF">OKA104_LOCUS23317</name>
</gene>
<feature type="chain" id="PRO_5032845397" evidence="1">
    <location>
        <begin position="18"/>
        <end position="863"/>
    </location>
</feature>
<sequence>MWSTFVWSFVYITIVSSLVLSKHKSLAVDTRLGLSTSIPDIEYEQVIAKRYLFAPFANESTAWPVLTNIHNVYQVVSLPQYYAQAAEGFWLLSQSTNSTIETPQMSWMSVSDNNTLVVLSKIDIKSFLVVSHNKTTAMIYTAAVISPERIQLILCNQSDATSCRIIKSIAFPSVLVNISDITAGLFIDDLGTAGWLYIATEIGLHGLDLSTFIIHPYINEINETVSSLAWSSQYKTVFIGTETKLWIHAYDSDDEEWRLELILGLIDAPITSLVYNTGQDKLWIGQETGINLLSPVIMSTGRVHWFFSRLAGQISNPGSDIGHLPFANITTLGVSHSTLPDSRVWLGSIRGMMRFDSNDTDINNAWRIFNSARYMPNRDSVVNIVSLAVLSRDSKATTALGSTAVAVTSKGLAVLRFEMWTLAQKAKHFQEFFNQTGRHDRYNLVSGCSMSSWGDSRTCVKGPDDNDGLWTSMYLSSQIFRYRVTQDETVKASAWTHFEALELLNKVTGISGYPARSIAKRTDSPFNFQWYVSPVYPTLQYEGDTSSDEAVGHEFVYPLVHDLLASNEDERHRAYTLLFNITNHILTHDWYLEGLNGTQRGVWNPLDINYDADYADERGLGSLEILTILLSTYAFSGDERFLNATKLLIETYHYDVNMVNQKTIAVCQFKFWNDELAYLSYFNLVYAINKLTSSTSTLSTTQKERALLVIDNILEYMTIGLELSHKYKQMDKSPFYNFIYCYVSGQVNQSQHLFNKIRRSSPQFDCNSLSKDGIWYMQRWPLELINWPQFNSDRLDVQLNVPGECDFERVHRSLKMLPPDERTIDIWNYNVYDLDGGNGLLETDPTAFLISYWGMRYFNLLGE</sequence>
<name>A0A819GJG3_9BILA</name>
<reference evidence="2" key="1">
    <citation type="submission" date="2021-02" db="EMBL/GenBank/DDBJ databases">
        <authorList>
            <person name="Nowell W R."/>
        </authorList>
    </citation>
    <scope>NUCLEOTIDE SEQUENCE</scope>
</reference>
<dbReference type="AlphaFoldDB" id="A0A819GJG3"/>